<name>A0ABQ4NM00_9RHOB</name>
<keyword evidence="6 9" id="KW-1133">Transmembrane helix</keyword>
<dbReference type="Pfam" id="PF04290">
    <property type="entry name" value="DctQ"/>
    <property type="match status" value="1"/>
</dbReference>
<evidence type="ECO:0000256" key="7">
    <source>
        <dbReference type="ARBA" id="ARBA00023136"/>
    </source>
</evidence>
<dbReference type="InterPro" id="IPR007387">
    <property type="entry name" value="TRAP_DctQ"/>
</dbReference>
<evidence type="ECO:0000313" key="11">
    <source>
        <dbReference type="EMBL" id="GIT95441.1"/>
    </source>
</evidence>
<keyword evidence="12" id="KW-1185">Reference proteome</keyword>
<comment type="function">
    <text evidence="9">Part of the tripartite ATP-independent periplasmic (TRAP) transport system.</text>
</comment>
<sequence>MEVFGGMGEIISAFFGNDAWMLGDAIRQNQTAGWSLGLLVTILGGALLATIYRLVPFIERYLEPTVMVVSYLAIGYIIFEGVLERFYFDGQKPWSTTLPPFLFLIMTWVGCSYNVKLRTHLAFSEFRTAMPRTGQIACLVLDAVLWIVFAWIVIVTTTQDTIAAAANFRFMAGTDNVMQWWFLASVPLAFLALSARVQENLVKDLKNFREGNTLIEQAVIGGDA</sequence>
<feature type="transmembrane region" description="Helical" evidence="9">
    <location>
        <begin position="61"/>
        <end position="78"/>
    </location>
</feature>
<evidence type="ECO:0000313" key="12">
    <source>
        <dbReference type="Proteomes" id="UP000786693"/>
    </source>
</evidence>
<evidence type="ECO:0000256" key="2">
    <source>
        <dbReference type="ARBA" id="ARBA00022448"/>
    </source>
</evidence>
<protein>
    <recommendedName>
        <fullName evidence="9">TRAP transporter small permease protein</fullName>
    </recommendedName>
</protein>
<evidence type="ECO:0000256" key="3">
    <source>
        <dbReference type="ARBA" id="ARBA00022475"/>
    </source>
</evidence>
<dbReference type="Proteomes" id="UP000786693">
    <property type="component" value="Unassembled WGS sequence"/>
</dbReference>
<reference evidence="11 12" key="1">
    <citation type="submission" date="2021-05" db="EMBL/GenBank/DDBJ databases">
        <title>Bacteria Genome sequencing.</title>
        <authorList>
            <person name="Takabe Y."/>
            <person name="Nakajima Y."/>
            <person name="Suzuki S."/>
            <person name="Shiozaki T."/>
        </authorList>
    </citation>
    <scope>NUCLEOTIDE SEQUENCE [LARGE SCALE GENOMIC DNA]</scope>
    <source>
        <strain evidence="11 12">AI_62</strain>
    </source>
</reference>
<dbReference type="RefSeq" id="WP_220748932.1">
    <property type="nucleotide sequence ID" value="NZ_BPFH01000003.1"/>
</dbReference>
<feature type="domain" description="Tripartite ATP-independent periplasmic transporters DctQ component" evidence="10">
    <location>
        <begin position="77"/>
        <end position="206"/>
    </location>
</feature>
<comment type="caution">
    <text evidence="9">Lacks conserved residue(s) required for the propagation of feature annotation.</text>
</comment>
<keyword evidence="7 9" id="KW-0472">Membrane</keyword>
<evidence type="ECO:0000256" key="6">
    <source>
        <dbReference type="ARBA" id="ARBA00022989"/>
    </source>
</evidence>
<evidence type="ECO:0000256" key="4">
    <source>
        <dbReference type="ARBA" id="ARBA00022519"/>
    </source>
</evidence>
<evidence type="ECO:0000256" key="5">
    <source>
        <dbReference type="ARBA" id="ARBA00022692"/>
    </source>
</evidence>
<keyword evidence="2 9" id="KW-0813">Transport</keyword>
<organism evidence="11 12">
    <name type="scientific">Jannaschia pagri</name>
    <dbReference type="NCBI Taxonomy" id="2829797"/>
    <lineage>
        <taxon>Bacteria</taxon>
        <taxon>Pseudomonadati</taxon>
        <taxon>Pseudomonadota</taxon>
        <taxon>Alphaproteobacteria</taxon>
        <taxon>Rhodobacterales</taxon>
        <taxon>Roseobacteraceae</taxon>
        <taxon>Jannaschia</taxon>
    </lineage>
</organism>
<dbReference type="InterPro" id="IPR055348">
    <property type="entry name" value="DctQ"/>
</dbReference>
<evidence type="ECO:0000256" key="1">
    <source>
        <dbReference type="ARBA" id="ARBA00004429"/>
    </source>
</evidence>
<dbReference type="PANTHER" id="PTHR35011:SF2">
    <property type="entry name" value="2,3-DIKETO-L-GULONATE TRAP TRANSPORTER SMALL PERMEASE PROTEIN YIAM"/>
    <property type="match status" value="1"/>
</dbReference>
<keyword evidence="5 9" id="KW-0812">Transmembrane</keyword>
<comment type="subcellular location">
    <subcellularLocation>
        <location evidence="1 9">Cell inner membrane</location>
        <topology evidence="1 9">Multi-pass membrane protein</topology>
    </subcellularLocation>
</comment>
<evidence type="ECO:0000256" key="8">
    <source>
        <dbReference type="ARBA" id="ARBA00038436"/>
    </source>
</evidence>
<dbReference type="EMBL" id="BPFH01000003">
    <property type="protein sequence ID" value="GIT95441.1"/>
    <property type="molecule type" value="Genomic_DNA"/>
</dbReference>
<gene>
    <name evidence="11" type="ORF">JANAI62_20640</name>
</gene>
<feature type="transmembrane region" description="Helical" evidence="9">
    <location>
        <begin position="98"/>
        <end position="115"/>
    </location>
</feature>
<evidence type="ECO:0000256" key="9">
    <source>
        <dbReference type="RuleBase" id="RU369079"/>
    </source>
</evidence>
<keyword evidence="4 9" id="KW-0997">Cell inner membrane</keyword>
<feature type="transmembrane region" description="Helical" evidence="9">
    <location>
        <begin position="32"/>
        <end position="54"/>
    </location>
</feature>
<accession>A0ABQ4NM00</accession>
<comment type="similarity">
    <text evidence="8 9">Belongs to the TRAP transporter small permease family.</text>
</comment>
<comment type="caution">
    <text evidence="11">The sequence shown here is derived from an EMBL/GenBank/DDBJ whole genome shotgun (WGS) entry which is preliminary data.</text>
</comment>
<keyword evidence="3" id="KW-1003">Cell membrane</keyword>
<proteinExistence type="inferred from homology"/>
<comment type="subunit">
    <text evidence="9">The complex comprises the extracytoplasmic solute receptor protein and the two transmembrane proteins.</text>
</comment>
<dbReference type="PANTHER" id="PTHR35011">
    <property type="entry name" value="2,3-DIKETO-L-GULONATE TRAP TRANSPORTER SMALL PERMEASE PROTEIN YIAM"/>
    <property type="match status" value="1"/>
</dbReference>
<feature type="transmembrane region" description="Helical" evidence="9">
    <location>
        <begin position="136"/>
        <end position="158"/>
    </location>
</feature>
<feature type="transmembrane region" description="Helical" evidence="9">
    <location>
        <begin position="178"/>
        <end position="197"/>
    </location>
</feature>
<evidence type="ECO:0000259" key="10">
    <source>
        <dbReference type="Pfam" id="PF04290"/>
    </source>
</evidence>